<name>A0A1B8RT89_9CLOT</name>
<feature type="domain" description="Mur ligase central" evidence="16">
    <location>
        <begin position="109"/>
        <end position="305"/>
    </location>
</feature>
<dbReference type="InterPro" id="IPR013221">
    <property type="entry name" value="Mur_ligase_cen"/>
</dbReference>
<dbReference type="GO" id="GO:0004326">
    <property type="term" value="F:tetrahydrofolylpolyglutamate synthase activity"/>
    <property type="evidence" value="ECO:0007669"/>
    <property type="project" value="InterPro"/>
</dbReference>
<dbReference type="OrthoDB" id="9800958at2"/>
<feature type="binding site" evidence="12">
    <location>
        <begin position="153"/>
        <end position="154"/>
    </location>
    <ligand>
        <name>UDP-N-acetyl-alpha-D-muramoyl-L-alanyl-D-glutamate</name>
        <dbReference type="ChEBI" id="CHEBI:83900"/>
    </ligand>
</feature>
<dbReference type="Pfam" id="PF02875">
    <property type="entry name" value="Mur_ligase_C"/>
    <property type="match status" value="1"/>
</dbReference>
<evidence type="ECO:0000256" key="2">
    <source>
        <dbReference type="ARBA" id="ARBA00005898"/>
    </source>
</evidence>
<comment type="caution">
    <text evidence="12">Lacks conserved residue(s) required for the propagation of feature annotation.</text>
</comment>
<keyword evidence="4 12" id="KW-0436">Ligase</keyword>
<dbReference type="InterPro" id="IPR005761">
    <property type="entry name" value="UDP-N-AcMur-Glu-dNH2Pim_ligase"/>
</dbReference>
<dbReference type="HAMAP" id="MF_00208">
    <property type="entry name" value="MurE"/>
    <property type="match status" value="1"/>
</dbReference>
<evidence type="ECO:0000256" key="9">
    <source>
        <dbReference type="ARBA" id="ARBA00022984"/>
    </source>
</evidence>
<comment type="pathway">
    <text evidence="1 12 13">Cell wall biogenesis; peptidoglycan biosynthesis.</text>
</comment>
<dbReference type="PANTHER" id="PTHR23135:SF4">
    <property type="entry name" value="UDP-N-ACETYLMURAMOYL-L-ALANYL-D-GLUTAMATE--2,6-DIAMINOPIMELATE LIGASE MURE HOMOLOG, CHLOROPLASTIC"/>
    <property type="match status" value="1"/>
</dbReference>
<feature type="domain" description="Mur ligase N-terminal catalytic" evidence="14">
    <location>
        <begin position="23"/>
        <end position="97"/>
    </location>
</feature>
<dbReference type="PROSITE" id="PS01011">
    <property type="entry name" value="FOLYLPOLYGLU_SYNT_1"/>
    <property type="match status" value="1"/>
</dbReference>
<keyword evidence="6 12" id="KW-0547">Nucleotide-binding</keyword>
<dbReference type="Pfam" id="PF01225">
    <property type="entry name" value="Mur_ligase"/>
    <property type="match status" value="1"/>
</dbReference>
<dbReference type="RefSeq" id="WP_027097652.1">
    <property type="nucleotide sequence ID" value="NZ_CABJAZ010000002.1"/>
</dbReference>
<keyword evidence="3 12" id="KW-0963">Cytoplasm</keyword>
<feature type="domain" description="Mur ligase C-terminal" evidence="15">
    <location>
        <begin position="327"/>
        <end position="454"/>
    </location>
</feature>
<dbReference type="Gene3D" id="3.40.1190.10">
    <property type="entry name" value="Mur-like, catalytic domain"/>
    <property type="match status" value="1"/>
</dbReference>
<keyword evidence="11 12" id="KW-0961">Cell wall biogenesis/degradation</keyword>
<dbReference type="SUPFAM" id="SSF53244">
    <property type="entry name" value="MurD-like peptide ligases, peptide-binding domain"/>
    <property type="match status" value="1"/>
</dbReference>
<evidence type="ECO:0000256" key="1">
    <source>
        <dbReference type="ARBA" id="ARBA00004752"/>
    </source>
</evidence>
<evidence type="ECO:0000256" key="13">
    <source>
        <dbReference type="RuleBase" id="RU004135"/>
    </source>
</evidence>
<dbReference type="eggNOG" id="COG0769">
    <property type="taxonomic scope" value="Bacteria"/>
</dbReference>
<evidence type="ECO:0000256" key="5">
    <source>
        <dbReference type="ARBA" id="ARBA00022618"/>
    </source>
</evidence>
<comment type="PTM">
    <text evidence="12">Carboxylation is probably crucial for Mg(2+) binding and, consequently, for the gamma-phosphate positioning of ATP.</text>
</comment>
<dbReference type="GO" id="GO:0005737">
    <property type="term" value="C:cytoplasm"/>
    <property type="evidence" value="ECO:0007669"/>
    <property type="project" value="UniProtKB-SubCell"/>
</dbReference>
<feature type="binding site" evidence="12">
    <location>
        <begin position="402"/>
        <end position="405"/>
    </location>
    <ligand>
        <name>meso-2,6-diaminopimelate</name>
        <dbReference type="ChEBI" id="CHEBI:57791"/>
    </ligand>
</feature>
<dbReference type="Gene3D" id="3.40.1390.10">
    <property type="entry name" value="MurE/MurF, N-terminal domain"/>
    <property type="match status" value="1"/>
</dbReference>
<dbReference type="Pfam" id="PF08245">
    <property type="entry name" value="Mur_ligase_M"/>
    <property type="match status" value="1"/>
</dbReference>
<dbReference type="GO" id="GO:0005524">
    <property type="term" value="F:ATP binding"/>
    <property type="evidence" value="ECO:0007669"/>
    <property type="project" value="UniProtKB-UniRule"/>
</dbReference>
<feature type="binding site" evidence="12">
    <location>
        <position position="188"/>
    </location>
    <ligand>
        <name>UDP-N-acetyl-alpha-D-muramoyl-L-alanyl-D-glutamate</name>
        <dbReference type="ChEBI" id="CHEBI:83900"/>
    </ligand>
</feature>
<dbReference type="GO" id="GO:0008765">
    <property type="term" value="F:UDP-N-acetylmuramoylalanyl-D-glutamate-2,6-diaminopimelate ligase activity"/>
    <property type="evidence" value="ECO:0007669"/>
    <property type="project" value="UniProtKB-UniRule"/>
</dbReference>
<dbReference type="InterPro" id="IPR018109">
    <property type="entry name" value="Folylpolyglutamate_synth_CS"/>
</dbReference>
<comment type="catalytic activity">
    <reaction evidence="12">
        <text>UDP-N-acetyl-alpha-D-muramoyl-L-alanyl-D-glutamate + meso-2,6-diaminopimelate + ATP = UDP-N-acetyl-alpha-D-muramoyl-L-alanyl-gamma-D-glutamyl-meso-2,6-diaminopimelate + ADP + phosphate + H(+)</text>
        <dbReference type="Rhea" id="RHEA:23676"/>
        <dbReference type="ChEBI" id="CHEBI:15378"/>
        <dbReference type="ChEBI" id="CHEBI:30616"/>
        <dbReference type="ChEBI" id="CHEBI:43474"/>
        <dbReference type="ChEBI" id="CHEBI:57791"/>
        <dbReference type="ChEBI" id="CHEBI:83900"/>
        <dbReference type="ChEBI" id="CHEBI:83905"/>
        <dbReference type="ChEBI" id="CHEBI:456216"/>
        <dbReference type="EC" id="6.3.2.13"/>
    </reaction>
</comment>
<accession>A0A1B8RT89</accession>
<dbReference type="SUPFAM" id="SSF53623">
    <property type="entry name" value="MurD-like peptide ligases, catalytic domain"/>
    <property type="match status" value="1"/>
</dbReference>
<sequence length="485" mass="54608">MILQKLLEKSNYTIIQGNLNVDINGISYDSRRIKSGDIFFCIRGLKNEGHKYANEAVKKGAKVIVCEEDIQLENKEITIVKVEETRKALAIVSATFYNNPHKKMKMIGVTGTNGKTTTTFMIKSILEKEGHKVGLVGTISNHIGNIIVPSERTTPESLELYKLFHEMVEKKCEYCVMEVSSHSLALDRVYGINFDVGIFTNLTRDHLDFHKTFENYYEAKLKLFKESGISIVNVDDNYGKRIIDEISGESLSYSVKSESDYKAFNEKCESEFSTYDINLKGKKETIKVGLPGEFNIYNSLGAIGASLALNVSIESIKKGIKDVVVTGRCEKVGKEYKLPYTIIIDYAHTPDGLDNILTTVNGFKKNRLISVFGCGGDRDKVKRPQMGKIGTELSEISIITSDNPRTEEPIRIIDDIIKGINKNNYEVIENRKEAIKRAIDLAQAGDVIVIAGKGHETYQELKSGKIHFDEREIVDKILKEKEKEY</sequence>
<proteinExistence type="inferred from homology"/>
<keyword evidence="18" id="KW-1185">Reference proteome</keyword>
<dbReference type="GO" id="GO:0000287">
    <property type="term" value="F:magnesium ion binding"/>
    <property type="evidence" value="ECO:0007669"/>
    <property type="project" value="UniProtKB-UniRule"/>
</dbReference>
<dbReference type="GO" id="GO:0051301">
    <property type="term" value="P:cell division"/>
    <property type="evidence" value="ECO:0007669"/>
    <property type="project" value="UniProtKB-KW"/>
</dbReference>
<evidence type="ECO:0000256" key="7">
    <source>
        <dbReference type="ARBA" id="ARBA00022840"/>
    </source>
</evidence>
<keyword evidence="7 12" id="KW-0067">ATP-binding</keyword>
<dbReference type="UniPathway" id="UPA00219"/>
<dbReference type="Gene3D" id="3.90.190.20">
    <property type="entry name" value="Mur ligase, C-terminal domain"/>
    <property type="match status" value="1"/>
</dbReference>
<protein>
    <recommendedName>
        <fullName evidence="12">UDP-N-acetylmuramoyl-L-alanyl-D-glutamate--2,6-diaminopimelate ligase</fullName>
        <ecNumber evidence="12">6.3.2.13</ecNumber>
    </recommendedName>
    <alternativeName>
        <fullName evidence="12">Meso-A2pm-adding enzyme</fullName>
    </alternativeName>
    <alternativeName>
        <fullName evidence="12">Meso-diaminopimelate-adding enzyme</fullName>
    </alternativeName>
    <alternativeName>
        <fullName evidence="12">UDP-MurNAc-L-Ala-D-Glu:meso-diaminopimelate ligase</fullName>
    </alternativeName>
    <alternativeName>
        <fullName evidence="12">UDP-MurNAc-tripeptide synthetase</fullName>
    </alternativeName>
    <alternativeName>
        <fullName evidence="12">UDP-N-acetylmuramyl-tripeptide synthetase</fullName>
    </alternativeName>
</protein>
<comment type="caution">
    <text evidence="17">The sequence shown here is derived from an EMBL/GenBank/DDBJ whole genome shotgun (WGS) entry which is preliminary data.</text>
</comment>
<feature type="binding site" evidence="12">
    <location>
        <position position="378"/>
    </location>
    <ligand>
        <name>meso-2,6-diaminopimelate</name>
        <dbReference type="ChEBI" id="CHEBI:57791"/>
    </ligand>
</feature>
<comment type="function">
    <text evidence="12">Catalyzes the addition of meso-diaminopimelic acid to the nucleotide precursor UDP-N-acetylmuramoyl-L-alanyl-D-glutamate (UMAG) in the biosynthesis of bacterial cell-wall peptidoglycan.</text>
</comment>
<dbReference type="AlphaFoldDB" id="A0A1B8RT89"/>
<evidence type="ECO:0000256" key="6">
    <source>
        <dbReference type="ARBA" id="ARBA00022741"/>
    </source>
</evidence>
<feature type="binding site" evidence="12">
    <location>
        <position position="180"/>
    </location>
    <ligand>
        <name>UDP-N-acetyl-alpha-D-muramoyl-L-alanyl-D-glutamate</name>
        <dbReference type="ChEBI" id="CHEBI:83900"/>
    </ligand>
</feature>
<evidence type="ECO:0000313" key="18">
    <source>
        <dbReference type="Proteomes" id="UP000092714"/>
    </source>
</evidence>
<evidence type="ECO:0000256" key="3">
    <source>
        <dbReference type="ARBA" id="ARBA00022490"/>
    </source>
</evidence>
<dbReference type="InterPro" id="IPR036615">
    <property type="entry name" value="Mur_ligase_C_dom_sf"/>
</dbReference>
<organism evidence="17 18">
    <name type="scientific">Clostridium paraputrificum</name>
    <dbReference type="NCBI Taxonomy" id="29363"/>
    <lineage>
        <taxon>Bacteria</taxon>
        <taxon>Bacillati</taxon>
        <taxon>Bacillota</taxon>
        <taxon>Clostridia</taxon>
        <taxon>Eubacteriales</taxon>
        <taxon>Clostridiaceae</taxon>
        <taxon>Clostridium</taxon>
    </lineage>
</organism>
<feature type="binding site" evidence="12">
    <location>
        <position position="456"/>
    </location>
    <ligand>
        <name>meso-2,6-diaminopimelate</name>
        <dbReference type="ChEBI" id="CHEBI:57791"/>
    </ligand>
</feature>
<dbReference type="Proteomes" id="UP000092714">
    <property type="component" value="Unassembled WGS sequence"/>
</dbReference>
<evidence type="ECO:0000256" key="12">
    <source>
        <dbReference type="HAMAP-Rule" id="MF_00208"/>
    </source>
</evidence>
<dbReference type="EMBL" id="MAPZ01000010">
    <property type="protein sequence ID" value="OBY12012.1"/>
    <property type="molecule type" value="Genomic_DNA"/>
</dbReference>
<evidence type="ECO:0000256" key="4">
    <source>
        <dbReference type="ARBA" id="ARBA00022598"/>
    </source>
</evidence>
<dbReference type="PANTHER" id="PTHR23135">
    <property type="entry name" value="MUR LIGASE FAMILY MEMBER"/>
    <property type="match status" value="1"/>
</dbReference>
<dbReference type="GO" id="GO:0009252">
    <property type="term" value="P:peptidoglycan biosynthetic process"/>
    <property type="evidence" value="ECO:0007669"/>
    <property type="project" value="UniProtKB-UniRule"/>
</dbReference>
<dbReference type="GO" id="GO:0071555">
    <property type="term" value="P:cell wall organization"/>
    <property type="evidence" value="ECO:0007669"/>
    <property type="project" value="UniProtKB-KW"/>
</dbReference>
<evidence type="ECO:0000313" key="17">
    <source>
        <dbReference type="EMBL" id="OBY12012.1"/>
    </source>
</evidence>
<feature type="short sequence motif" description="Meso-diaminopimelate recognition motif" evidence="12">
    <location>
        <begin position="402"/>
        <end position="405"/>
    </location>
</feature>
<dbReference type="NCBIfam" id="TIGR01085">
    <property type="entry name" value="murE"/>
    <property type="match status" value="1"/>
</dbReference>
<evidence type="ECO:0000256" key="10">
    <source>
        <dbReference type="ARBA" id="ARBA00023306"/>
    </source>
</evidence>
<evidence type="ECO:0000259" key="14">
    <source>
        <dbReference type="Pfam" id="PF01225"/>
    </source>
</evidence>
<feature type="binding site" evidence="12">
    <location>
        <position position="30"/>
    </location>
    <ligand>
        <name>UDP-N-acetyl-alpha-D-muramoyl-L-alanyl-D-glutamate</name>
        <dbReference type="ChEBI" id="CHEBI:83900"/>
    </ligand>
</feature>
<gene>
    <name evidence="12" type="primary">murE</name>
    <name evidence="17" type="ORF">CP373A1_03555</name>
</gene>
<dbReference type="GO" id="GO:0008360">
    <property type="term" value="P:regulation of cell shape"/>
    <property type="evidence" value="ECO:0007669"/>
    <property type="project" value="UniProtKB-KW"/>
</dbReference>
<keyword evidence="9 12" id="KW-0573">Peptidoglycan synthesis</keyword>
<dbReference type="InterPro" id="IPR000713">
    <property type="entry name" value="Mur_ligase_N"/>
</dbReference>
<keyword evidence="12" id="KW-0460">Magnesium</keyword>
<reference evidence="17 18" key="1">
    <citation type="submission" date="2016-06" db="EMBL/GenBank/DDBJ databases">
        <authorList>
            <person name="Kjaerup R.B."/>
            <person name="Dalgaard T.S."/>
            <person name="Juul-Madsen H.R."/>
        </authorList>
    </citation>
    <scope>NUCLEOTIDE SEQUENCE [LARGE SCALE GENOMIC DNA]</scope>
    <source>
        <strain evidence="17 18">373-A1</strain>
    </source>
</reference>
<feature type="binding site" evidence="12">
    <location>
        <begin position="111"/>
        <end position="117"/>
    </location>
    <ligand>
        <name>ATP</name>
        <dbReference type="ChEBI" id="CHEBI:30616"/>
    </ligand>
</feature>
<comment type="similarity">
    <text evidence="2 12">Belongs to the MurCDEF family. MurE subfamily.</text>
</comment>
<comment type="cofactor">
    <cofactor evidence="12">
        <name>Mg(2+)</name>
        <dbReference type="ChEBI" id="CHEBI:18420"/>
    </cofactor>
</comment>
<dbReference type="NCBIfam" id="NF001124">
    <property type="entry name" value="PRK00139.1-2"/>
    <property type="match status" value="1"/>
</dbReference>
<evidence type="ECO:0000259" key="15">
    <source>
        <dbReference type="Pfam" id="PF02875"/>
    </source>
</evidence>
<keyword evidence="5 12" id="KW-0132">Cell division</keyword>
<dbReference type="GeneID" id="42775488"/>
<keyword evidence="10 12" id="KW-0131">Cell cycle</keyword>
<dbReference type="EC" id="6.3.2.13" evidence="12"/>
<dbReference type="NCBIfam" id="NF001126">
    <property type="entry name" value="PRK00139.1-4"/>
    <property type="match status" value="1"/>
</dbReference>
<feature type="modified residue" description="N6-carboxylysine" evidence="12">
    <location>
        <position position="220"/>
    </location>
</feature>
<evidence type="ECO:0000256" key="11">
    <source>
        <dbReference type="ARBA" id="ARBA00023316"/>
    </source>
</evidence>
<dbReference type="SUPFAM" id="SSF63418">
    <property type="entry name" value="MurE/MurF N-terminal domain"/>
    <property type="match status" value="1"/>
</dbReference>
<evidence type="ECO:0000256" key="8">
    <source>
        <dbReference type="ARBA" id="ARBA00022960"/>
    </source>
</evidence>
<keyword evidence="8 12" id="KW-0133">Cell shape</keyword>
<evidence type="ECO:0000259" key="16">
    <source>
        <dbReference type="Pfam" id="PF08245"/>
    </source>
</evidence>
<dbReference type="InterPro" id="IPR036565">
    <property type="entry name" value="Mur-like_cat_sf"/>
</dbReference>
<comment type="subcellular location">
    <subcellularLocation>
        <location evidence="12 13">Cytoplasm</location>
    </subcellularLocation>
</comment>
<dbReference type="InterPro" id="IPR035911">
    <property type="entry name" value="MurE/MurF_N"/>
</dbReference>
<feature type="binding site" evidence="12">
    <location>
        <position position="452"/>
    </location>
    <ligand>
        <name>meso-2,6-diaminopimelate</name>
        <dbReference type="ChEBI" id="CHEBI:57791"/>
    </ligand>
</feature>
<dbReference type="InterPro" id="IPR004101">
    <property type="entry name" value="Mur_ligase_C"/>
</dbReference>